<sequence length="127" mass="14102">MKTPPPTLAVLIALYLLFAFAALWRTASALEFDLLTLGVFPVLYGLIKRCSWAGVVLKIYLAIQTVALMALATAAVIAYQITPEDVKVVFQGRNIPISAITFTAIVVMLFQYWVAFSQQTKNYLQQN</sequence>
<feature type="transmembrane region" description="Helical" evidence="1">
    <location>
        <begin position="30"/>
        <end position="47"/>
    </location>
</feature>
<keyword evidence="3" id="KW-1185">Reference proteome</keyword>
<accession>A0ABZ0JZ63</accession>
<keyword evidence="1" id="KW-0472">Membrane</keyword>
<dbReference type="RefSeq" id="WP_310472401.1">
    <property type="nucleotide sequence ID" value="NZ_CP136522.1"/>
</dbReference>
<reference evidence="2 3" key="1">
    <citation type="submission" date="2023-10" db="EMBL/GenBank/DDBJ databases">
        <title>Complete genome sequence of Shewanella sp. DAU334.</title>
        <authorList>
            <person name="Lee Y.-S."/>
            <person name="Jeong H.-R."/>
            <person name="Hwang E.-J."/>
            <person name="Choi Y.-L."/>
            <person name="Kim G.-D."/>
        </authorList>
    </citation>
    <scope>NUCLEOTIDE SEQUENCE [LARGE SCALE GENOMIC DNA]</scope>
    <source>
        <strain evidence="2 3">DAU334</strain>
    </source>
</reference>
<feature type="transmembrane region" description="Helical" evidence="1">
    <location>
        <begin position="59"/>
        <end position="82"/>
    </location>
</feature>
<organism evidence="2 3">
    <name type="scientific">Shewanella youngdeokensis</name>
    <dbReference type="NCBI Taxonomy" id="2999068"/>
    <lineage>
        <taxon>Bacteria</taxon>
        <taxon>Pseudomonadati</taxon>
        <taxon>Pseudomonadota</taxon>
        <taxon>Gammaproteobacteria</taxon>
        <taxon>Alteromonadales</taxon>
        <taxon>Shewanellaceae</taxon>
        <taxon>Shewanella</taxon>
    </lineage>
</organism>
<dbReference type="EMBL" id="CP136522">
    <property type="protein sequence ID" value="WOT04765.1"/>
    <property type="molecule type" value="Genomic_DNA"/>
</dbReference>
<dbReference type="Proteomes" id="UP001529491">
    <property type="component" value="Chromosome"/>
</dbReference>
<evidence type="ECO:0000313" key="2">
    <source>
        <dbReference type="EMBL" id="WOT04765.1"/>
    </source>
</evidence>
<evidence type="ECO:0000256" key="1">
    <source>
        <dbReference type="SAM" id="Phobius"/>
    </source>
</evidence>
<feature type="transmembrane region" description="Helical" evidence="1">
    <location>
        <begin position="94"/>
        <end position="115"/>
    </location>
</feature>
<proteinExistence type="predicted"/>
<keyword evidence="1" id="KW-0812">Transmembrane</keyword>
<protein>
    <submittedName>
        <fullName evidence="2">Uncharacterized protein</fullName>
    </submittedName>
</protein>
<evidence type="ECO:0000313" key="3">
    <source>
        <dbReference type="Proteomes" id="UP001529491"/>
    </source>
</evidence>
<gene>
    <name evidence="2" type="ORF">RGE70_15825</name>
</gene>
<keyword evidence="1" id="KW-1133">Transmembrane helix</keyword>
<feature type="transmembrane region" description="Helical" evidence="1">
    <location>
        <begin position="7"/>
        <end position="24"/>
    </location>
</feature>
<name>A0ABZ0JZ63_9GAMM</name>